<evidence type="ECO:0000313" key="3">
    <source>
        <dbReference type="EMBL" id="KAK8394494.1"/>
    </source>
</evidence>
<name>A0AAW0U4L3_SCYPA</name>
<evidence type="ECO:0000256" key="1">
    <source>
        <dbReference type="SAM" id="MobiDB-lite"/>
    </source>
</evidence>
<feature type="region of interest" description="Disordered" evidence="1">
    <location>
        <begin position="99"/>
        <end position="164"/>
    </location>
</feature>
<feature type="compositionally biased region" description="Polar residues" evidence="1">
    <location>
        <begin position="113"/>
        <end position="123"/>
    </location>
</feature>
<evidence type="ECO:0000313" key="4">
    <source>
        <dbReference type="Proteomes" id="UP001487740"/>
    </source>
</evidence>
<feature type="transmembrane region" description="Helical" evidence="2">
    <location>
        <begin position="188"/>
        <end position="206"/>
    </location>
</feature>
<feature type="region of interest" description="Disordered" evidence="1">
    <location>
        <begin position="294"/>
        <end position="349"/>
    </location>
</feature>
<comment type="caution">
    <text evidence="3">The sequence shown here is derived from an EMBL/GenBank/DDBJ whole genome shotgun (WGS) entry which is preliminary data.</text>
</comment>
<feature type="transmembrane region" description="Helical" evidence="2">
    <location>
        <begin position="226"/>
        <end position="248"/>
    </location>
</feature>
<evidence type="ECO:0000256" key="2">
    <source>
        <dbReference type="SAM" id="Phobius"/>
    </source>
</evidence>
<protein>
    <submittedName>
        <fullName evidence="3">Uncharacterized protein</fullName>
    </submittedName>
</protein>
<feature type="compositionally biased region" description="Polar residues" evidence="1">
    <location>
        <begin position="146"/>
        <end position="161"/>
    </location>
</feature>
<organism evidence="3 4">
    <name type="scientific">Scylla paramamosain</name>
    <name type="common">Mud crab</name>
    <dbReference type="NCBI Taxonomy" id="85552"/>
    <lineage>
        <taxon>Eukaryota</taxon>
        <taxon>Metazoa</taxon>
        <taxon>Ecdysozoa</taxon>
        <taxon>Arthropoda</taxon>
        <taxon>Crustacea</taxon>
        <taxon>Multicrustacea</taxon>
        <taxon>Malacostraca</taxon>
        <taxon>Eumalacostraca</taxon>
        <taxon>Eucarida</taxon>
        <taxon>Decapoda</taxon>
        <taxon>Pleocyemata</taxon>
        <taxon>Brachyura</taxon>
        <taxon>Eubrachyura</taxon>
        <taxon>Portunoidea</taxon>
        <taxon>Portunidae</taxon>
        <taxon>Portuninae</taxon>
        <taxon>Scylla</taxon>
    </lineage>
</organism>
<sequence length="349" mass="38668">MRHVALGESFREVAEAQEAGGDAAFLGDAPDEQGESHFRFRAERGLECVPALDVWEARVLVRLEAASTCTPCTTTHRCSRGQEYRIPITKMAMQLAEEDRPADETRGAAACKQSESPPLSQRCSPAPLPRAPRLFPTPSRHHRAESTTTMRDQVYRPTTTPAHHDHTKNWVPTILGPTSSGSMWSRTLVLIISIMFAVMGLVMIIVGATSYQSLEEGSLKEVNSTAYVIILCLGVLMEVAAILAVIFYMRNVGYYIPCCPGKIARIRKRLHENQMMVNGQMVTAGEPVSAQYCPPTQPGVGSTPPPPYTDVSEEQRLMEEKTDLGEDTERILEEDPRIVLTPLKPHEER</sequence>
<keyword evidence="2" id="KW-1133">Transmembrane helix</keyword>
<keyword evidence="2" id="KW-0472">Membrane</keyword>
<dbReference type="EMBL" id="JARAKH010000019">
    <property type="protein sequence ID" value="KAK8394493.1"/>
    <property type="molecule type" value="Genomic_DNA"/>
</dbReference>
<accession>A0AAW0U4L3</accession>
<dbReference type="AlphaFoldDB" id="A0AAW0U4L3"/>
<proteinExistence type="predicted"/>
<feature type="compositionally biased region" description="Basic and acidic residues" evidence="1">
    <location>
        <begin position="313"/>
        <end position="337"/>
    </location>
</feature>
<gene>
    <name evidence="3" type="ORF">O3P69_006577</name>
</gene>
<keyword evidence="4" id="KW-1185">Reference proteome</keyword>
<dbReference type="EMBL" id="JARAKH010000019">
    <property type="protein sequence ID" value="KAK8394494.1"/>
    <property type="molecule type" value="Genomic_DNA"/>
</dbReference>
<dbReference type="Proteomes" id="UP001487740">
    <property type="component" value="Unassembled WGS sequence"/>
</dbReference>
<reference evidence="3 4" key="1">
    <citation type="submission" date="2023-03" db="EMBL/GenBank/DDBJ databases">
        <title>High-quality genome of Scylla paramamosain provides insights in environmental adaptation.</title>
        <authorList>
            <person name="Zhang L."/>
        </authorList>
    </citation>
    <scope>NUCLEOTIDE SEQUENCE [LARGE SCALE GENOMIC DNA]</scope>
    <source>
        <strain evidence="3">LZ_2023a</strain>
        <tissue evidence="3">Muscle</tissue>
    </source>
</reference>
<keyword evidence="2" id="KW-0812">Transmembrane</keyword>